<gene>
    <name evidence="2" type="ORF">S2091_1664</name>
</gene>
<protein>
    <recommendedName>
        <fullName evidence="4">Transmembrane protein</fullName>
    </recommendedName>
</protein>
<feature type="transmembrane region" description="Helical" evidence="1">
    <location>
        <begin position="93"/>
        <end position="114"/>
    </location>
</feature>
<evidence type="ECO:0000256" key="1">
    <source>
        <dbReference type="SAM" id="Phobius"/>
    </source>
</evidence>
<reference evidence="2 3" key="1">
    <citation type="submission" date="2018-02" db="EMBL/GenBank/DDBJ databases">
        <title>Solimicrobium silvestre gen. nov., sp. nov., isolated from alpine forest soil.</title>
        <authorList>
            <person name="Margesin R."/>
            <person name="Albuquerque L."/>
            <person name="Zhang D.-C."/>
            <person name="Froufe H.J.C."/>
            <person name="Severino R."/>
            <person name="Roxo I."/>
            <person name="Egas C."/>
            <person name="Da Costa M.S."/>
        </authorList>
    </citation>
    <scope>NUCLEOTIDE SEQUENCE [LARGE SCALE GENOMIC DNA]</scope>
    <source>
        <strain evidence="2 3">S20-91</strain>
    </source>
</reference>
<accession>A0A2S9H142</accession>
<feature type="transmembrane region" description="Helical" evidence="1">
    <location>
        <begin position="34"/>
        <end position="59"/>
    </location>
</feature>
<feature type="transmembrane region" description="Helical" evidence="1">
    <location>
        <begin position="221"/>
        <end position="240"/>
    </location>
</feature>
<organism evidence="2 3">
    <name type="scientific">Solimicrobium silvestre</name>
    <dbReference type="NCBI Taxonomy" id="2099400"/>
    <lineage>
        <taxon>Bacteria</taxon>
        <taxon>Pseudomonadati</taxon>
        <taxon>Pseudomonadota</taxon>
        <taxon>Betaproteobacteria</taxon>
        <taxon>Burkholderiales</taxon>
        <taxon>Oxalobacteraceae</taxon>
        <taxon>Solimicrobium</taxon>
    </lineage>
</organism>
<evidence type="ECO:0008006" key="4">
    <source>
        <dbReference type="Google" id="ProtNLM"/>
    </source>
</evidence>
<name>A0A2S9H142_9BURK</name>
<dbReference type="OrthoDB" id="5298483at2"/>
<dbReference type="InterPro" id="IPR047798">
    <property type="entry name" value="BPSS1780-like"/>
</dbReference>
<keyword evidence="1" id="KW-0812">Transmembrane</keyword>
<dbReference type="AlphaFoldDB" id="A0A2S9H142"/>
<evidence type="ECO:0000313" key="3">
    <source>
        <dbReference type="Proteomes" id="UP000237839"/>
    </source>
</evidence>
<feature type="transmembrane region" description="Helical" evidence="1">
    <location>
        <begin position="187"/>
        <end position="215"/>
    </location>
</feature>
<dbReference type="EMBL" id="PUGF01000006">
    <property type="protein sequence ID" value="PRC93663.1"/>
    <property type="molecule type" value="Genomic_DNA"/>
</dbReference>
<feature type="transmembrane region" description="Helical" evidence="1">
    <location>
        <begin position="142"/>
        <end position="166"/>
    </location>
</feature>
<dbReference type="RefSeq" id="WP_105531326.1">
    <property type="nucleotide sequence ID" value="NZ_PUGF01000006.1"/>
</dbReference>
<sequence length="260" mass="29002">MNKLPANTGWLWVKQGYQYFKQQPMEFSLLFLSYLFSVLILGFIPFLGQLLAFIFLPLFTLSFMQACREIDQGARVHPRLLLFGFRSPQVVKLLQLGMLYLIAAVTALGASTLIDDGVLWQVVTGQMELTAKNVEGTNMSAAMLFAMLIYIPALLAFWFAGPLIAWQQMPLFKAIFYSFIASVRAARAFFVYGIAWFAVGGILPTICSVLIAAIIGNPNMIFMIVMPLSMVLTIILYCSFYPSYKSIFGQADAIESSTIS</sequence>
<keyword evidence="1" id="KW-1133">Transmembrane helix</keyword>
<comment type="caution">
    <text evidence="2">The sequence shown here is derived from an EMBL/GenBank/DDBJ whole genome shotgun (WGS) entry which is preliminary data.</text>
</comment>
<keyword evidence="1" id="KW-0472">Membrane</keyword>
<dbReference type="Proteomes" id="UP000237839">
    <property type="component" value="Unassembled WGS sequence"/>
</dbReference>
<keyword evidence="3" id="KW-1185">Reference proteome</keyword>
<proteinExistence type="predicted"/>
<evidence type="ECO:0000313" key="2">
    <source>
        <dbReference type="EMBL" id="PRC93663.1"/>
    </source>
</evidence>
<dbReference type="NCBIfam" id="NF041043">
    <property type="entry name" value="BPSS1780_fam"/>
    <property type="match status" value="1"/>
</dbReference>